<feature type="short sequence motif" description="GXSXG" evidence="4">
    <location>
        <begin position="57"/>
        <end position="61"/>
    </location>
</feature>
<keyword evidence="7" id="KW-1185">Reference proteome</keyword>
<evidence type="ECO:0000259" key="5">
    <source>
        <dbReference type="PROSITE" id="PS51635"/>
    </source>
</evidence>
<dbReference type="Pfam" id="PF01734">
    <property type="entry name" value="Patatin"/>
    <property type="match status" value="1"/>
</dbReference>
<dbReference type="Proteomes" id="UP001221757">
    <property type="component" value="Unassembled WGS sequence"/>
</dbReference>
<dbReference type="PROSITE" id="PS51635">
    <property type="entry name" value="PNPLA"/>
    <property type="match status" value="1"/>
</dbReference>
<dbReference type="PANTHER" id="PTHR24185">
    <property type="entry name" value="CALCIUM-INDEPENDENT PHOSPHOLIPASE A2-GAMMA"/>
    <property type="match status" value="1"/>
</dbReference>
<comment type="caution">
    <text evidence="6">The sequence shown here is derived from an EMBL/GenBank/DDBJ whole genome shotgun (WGS) entry which is preliminary data.</text>
</comment>
<feature type="active site" description="Nucleophile" evidence="4">
    <location>
        <position position="59"/>
    </location>
</feature>
<reference evidence="6" key="1">
    <citation type="submission" date="2023-03" db="EMBL/GenBank/DDBJ databases">
        <title>Massive genome expansion in bonnet fungi (Mycena s.s.) driven by repeated elements and novel gene families across ecological guilds.</title>
        <authorList>
            <consortium name="Lawrence Berkeley National Laboratory"/>
            <person name="Harder C.B."/>
            <person name="Miyauchi S."/>
            <person name="Viragh M."/>
            <person name="Kuo A."/>
            <person name="Thoen E."/>
            <person name="Andreopoulos B."/>
            <person name="Lu D."/>
            <person name="Skrede I."/>
            <person name="Drula E."/>
            <person name="Henrissat B."/>
            <person name="Morin E."/>
            <person name="Kohler A."/>
            <person name="Barry K."/>
            <person name="LaButti K."/>
            <person name="Morin E."/>
            <person name="Salamov A."/>
            <person name="Lipzen A."/>
            <person name="Mereny Z."/>
            <person name="Hegedus B."/>
            <person name="Baldrian P."/>
            <person name="Stursova M."/>
            <person name="Weitz H."/>
            <person name="Taylor A."/>
            <person name="Grigoriev I.V."/>
            <person name="Nagy L.G."/>
            <person name="Martin F."/>
            <person name="Kauserud H."/>
        </authorList>
    </citation>
    <scope>NUCLEOTIDE SEQUENCE</scope>
    <source>
        <strain evidence="6">CBHHK067</strain>
    </source>
</reference>
<feature type="short sequence motif" description="DGA/G" evidence="4">
    <location>
        <begin position="203"/>
        <end position="205"/>
    </location>
</feature>
<dbReference type="GO" id="GO:0016042">
    <property type="term" value="P:lipid catabolic process"/>
    <property type="evidence" value="ECO:0007669"/>
    <property type="project" value="UniProtKB-UniRule"/>
</dbReference>
<evidence type="ECO:0000256" key="3">
    <source>
        <dbReference type="ARBA" id="ARBA00023098"/>
    </source>
</evidence>
<name>A0AAD7DS09_MYCRO</name>
<accession>A0AAD7DS09</accession>
<evidence type="ECO:0000313" key="7">
    <source>
        <dbReference type="Proteomes" id="UP001221757"/>
    </source>
</evidence>
<dbReference type="PANTHER" id="PTHR24185:SF1">
    <property type="entry name" value="CALCIUM-INDEPENDENT PHOSPHOLIPASE A2-GAMMA"/>
    <property type="match status" value="1"/>
</dbReference>
<feature type="short sequence motif" description="GXGXXG" evidence="4">
    <location>
        <begin position="17"/>
        <end position="22"/>
    </location>
</feature>
<sequence length="354" mass="38915">MTHSEDSDGLRILSFDGGGIRGLSSLLILQGIMYRIKVEKGLEAPPLPCEYFDLIGGTSTGGLIALMLGRLRMSVEEAIDKYDRLAQDVFRTTKRLDQDGRFKASRLKAAIKTIVEDHTAPKNADEPMKDPREGDAICRTFVCARSAHNLRANIPVLFRTYDSPHDPAASCTIWEAARATSAAPTFFKRIDIGTGASAEPFIDGGVGRNNPTDILLEEAQLLFPNRRVACVLSIGTGQMKPGSIPRPSLFQRVLPTDVVRAMAAIAIDCETTNQEMLKRFAGTRGVYFRFNVDQGMQTIKLGAWDRLPEVTAHTKQYVKEEGVKQQLAEAVNALKQGVGVLPTAELHTQMDDIR</sequence>
<keyword evidence="3 4" id="KW-0443">Lipid metabolism</keyword>
<dbReference type="InterPro" id="IPR002641">
    <property type="entry name" value="PNPLA_dom"/>
</dbReference>
<dbReference type="CDD" id="cd07216">
    <property type="entry name" value="Pat17_PNPLA8_PNPLA9_like3"/>
    <property type="match status" value="1"/>
</dbReference>
<protein>
    <submittedName>
        <fullName evidence="6">FabD/lysophospholipase-like protein</fullName>
    </submittedName>
</protein>
<dbReference type="SUPFAM" id="SSF52151">
    <property type="entry name" value="FabD/lysophospholipase-like"/>
    <property type="match status" value="1"/>
</dbReference>
<dbReference type="GO" id="GO:0019369">
    <property type="term" value="P:arachidonate metabolic process"/>
    <property type="evidence" value="ECO:0007669"/>
    <property type="project" value="TreeGrafter"/>
</dbReference>
<dbReference type="InterPro" id="IPR016035">
    <property type="entry name" value="Acyl_Trfase/lysoPLipase"/>
</dbReference>
<evidence type="ECO:0000313" key="6">
    <source>
        <dbReference type="EMBL" id="KAJ7697704.1"/>
    </source>
</evidence>
<dbReference type="GO" id="GO:0016020">
    <property type="term" value="C:membrane"/>
    <property type="evidence" value="ECO:0007669"/>
    <property type="project" value="TreeGrafter"/>
</dbReference>
<keyword evidence="2 4" id="KW-0442">Lipid degradation</keyword>
<dbReference type="Gene3D" id="3.40.1090.10">
    <property type="entry name" value="Cytosolic phospholipase A2 catalytic domain"/>
    <property type="match status" value="1"/>
</dbReference>
<evidence type="ECO:0000256" key="1">
    <source>
        <dbReference type="ARBA" id="ARBA00022801"/>
    </source>
</evidence>
<evidence type="ECO:0000256" key="4">
    <source>
        <dbReference type="PROSITE-ProRule" id="PRU01161"/>
    </source>
</evidence>
<dbReference type="EMBL" id="JARKIE010000029">
    <property type="protein sequence ID" value="KAJ7697704.1"/>
    <property type="molecule type" value="Genomic_DNA"/>
</dbReference>
<keyword evidence="1 4" id="KW-0378">Hydrolase</keyword>
<proteinExistence type="predicted"/>
<dbReference type="GO" id="GO:0046486">
    <property type="term" value="P:glycerolipid metabolic process"/>
    <property type="evidence" value="ECO:0007669"/>
    <property type="project" value="UniProtKB-ARBA"/>
</dbReference>
<feature type="active site" description="Proton acceptor" evidence="4">
    <location>
        <position position="203"/>
    </location>
</feature>
<gene>
    <name evidence="6" type="ORF">B0H17DRAFT_1130302</name>
</gene>
<feature type="domain" description="PNPLA" evidence="5">
    <location>
        <begin position="13"/>
        <end position="216"/>
    </location>
</feature>
<dbReference type="AlphaFoldDB" id="A0AAD7DS09"/>
<dbReference type="GO" id="GO:0047499">
    <property type="term" value="F:calcium-independent phospholipase A2 activity"/>
    <property type="evidence" value="ECO:0007669"/>
    <property type="project" value="TreeGrafter"/>
</dbReference>
<evidence type="ECO:0000256" key="2">
    <source>
        <dbReference type="ARBA" id="ARBA00022963"/>
    </source>
</evidence>
<organism evidence="6 7">
    <name type="scientific">Mycena rosella</name>
    <name type="common">Pink bonnet</name>
    <name type="synonym">Agaricus rosellus</name>
    <dbReference type="NCBI Taxonomy" id="1033263"/>
    <lineage>
        <taxon>Eukaryota</taxon>
        <taxon>Fungi</taxon>
        <taxon>Dikarya</taxon>
        <taxon>Basidiomycota</taxon>
        <taxon>Agaricomycotina</taxon>
        <taxon>Agaricomycetes</taxon>
        <taxon>Agaricomycetidae</taxon>
        <taxon>Agaricales</taxon>
        <taxon>Marasmiineae</taxon>
        <taxon>Mycenaceae</taxon>
        <taxon>Mycena</taxon>
    </lineage>
</organism>